<dbReference type="Proteomes" id="UP000485058">
    <property type="component" value="Unassembled WGS sequence"/>
</dbReference>
<organism evidence="5 6">
    <name type="scientific">Haematococcus lacustris</name>
    <name type="common">Green alga</name>
    <name type="synonym">Haematococcus pluvialis</name>
    <dbReference type="NCBI Taxonomy" id="44745"/>
    <lineage>
        <taxon>Eukaryota</taxon>
        <taxon>Viridiplantae</taxon>
        <taxon>Chlorophyta</taxon>
        <taxon>core chlorophytes</taxon>
        <taxon>Chlorophyceae</taxon>
        <taxon>CS clade</taxon>
        <taxon>Chlamydomonadales</taxon>
        <taxon>Haematococcaceae</taxon>
        <taxon>Haematococcus</taxon>
    </lineage>
</organism>
<protein>
    <submittedName>
        <fullName evidence="5">ATP-dependent chaperone ClpB</fullName>
    </submittedName>
</protein>
<gene>
    <name evidence="5" type="ORF">HaLaN_16052</name>
</gene>
<feature type="non-terminal residue" evidence="5">
    <location>
        <position position="1"/>
    </location>
</feature>
<dbReference type="EMBL" id="BLLF01001414">
    <property type="protein sequence ID" value="GFH19149.1"/>
    <property type="molecule type" value="Genomic_DNA"/>
</dbReference>
<dbReference type="InterPro" id="IPR019489">
    <property type="entry name" value="Clp_ATPase_C"/>
</dbReference>
<evidence type="ECO:0000256" key="1">
    <source>
        <dbReference type="ARBA" id="ARBA00022741"/>
    </source>
</evidence>
<feature type="domain" description="Clp ATPase C-terminal" evidence="4">
    <location>
        <begin position="1"/>
        <end position="40"/>
    </location>
</feature>
<keyword evidence="2" id="KW-0067">ATP-binding</keyword>
<feature type="region of interest" description="Disordered" evidence="3">
    <location>
        <begin position="48"/>
        <end position="120"/>
    </location>
</feature>
<dbReference type="AlphaFoldDB" id="A0A699ZI31"/>
<evidence type="ECO:0000259" key="4">
    <source>
        <dbReference type="Pfam" id="PF10431"/>
    </source>
</evidence>
<feature type="non-terminal residue" evidence="5">
    <location>
        <position position="120"/>
    </location>
</feature>
<accession>A0A699ZI31</accession>
<dbReference type="GO" id="GO:0005524">
    <property type="term" value="F:ATP binding"/>
    <property type="evidence" value="ECO:0007669"/>
    <property type="project" value="UniProtKB-KW"/>
</dbReference>
<feature type="compositionally biased region" description="Polar residues" evidence="3">
    <location>
        <begin position="110"/>
        <end position="120"/>
    </location>
</feature>
<evidence type="ECO:0000256" key="3">
    <source>
        <dbReference type="SAM" id="MobiDB-lite"/>
    </source>
</evidence>
<name>A0A699ZI31_HAELA</name>
<dbReference type="Gene3D" id="1.10.8.60">
    <property type="match status" value="1"/>
</dbReference>
<dbReference type="Pfam" id="PF10431">
    <property type="entry name" value="ClpB_D2-small"/>
    <property type="match status" value="1"/>
</dbReference>
<keyword evidence="6" id="KW-1185">Reference proteome</keyword>
<evidence type="ECO:0000313" key="5">
    <source>
        <dbReference type="EMBL" id="GFH19149.1"/>
    </source>
</evidence>
<reference evidence="5 6" key="1">
    <citation type="submission" date="2020-02" db="EMBL/GenBank/DDBJ databases">
        <title>Draft genome sequence of Haematococcus lacustris strain NIES-144.</title>
        <authorList>
            <person name="Morimoto D."/>
            <person name="Nakagawa S."/>
            <person name="Yoshida T."/>
            <person name="Sawayama S."/>
        </authorList>
    </citation>
    <scope>NUCLEOTIDE SEQUENCE [LARGE SCALE GENOMIC DNA]</scope>
    <source>
        <strain evidence="5 6">NIES-144</strain>
    </source>
</reference>
<keyword evidence="1" id="KW-0547">Nucleotide-binding</keyword>
<evidence type="ECO:0000256" key="2">
    <source>
        <dbReference type="ARBA" id="ARBA00022840"/>
    </source>
</evidence>
<evidence type="ECO:0000313" key="6">
    <source>
        <dbReference type="Proteomes" id="UP000485058"/>
    </source>
</evidence>
<sequence>GFDPVFGARPVKRALQRELQTLLAKAVLRGEFEEDDTVIVEASDPALTTKRAGDGNYSSGLVLRKGPRRQPEADESPNPIGAVKKDASEVACDSGAVPLHETPVTANGDHASTQDVEALQ</sequence>
<proteinExistence type="predicted"/>
<comment type="caution">
    <text evidence="5">The sequence shown here is derived from an EMBL/GenBank/DDBJ whole genome shotgun (WGS) entry which is preliminary data.</text>
</comment>